<proteinExistence type="inferred from homology"/>
<evidence type="ECO:0000256" key="1">
    <source>
        <dbReference type="ARBA" id="ARBA00001231"/>
    </source>
</evidence>
<dbReference type="Pfam" id="PF00728">
    <property type="entry name" value="Glyco_hydro_20"/>
    <property type="match status" value="2"/>
</dbReference>
<comment type="catalytic activity">
    <reaction evidence="1">
        <text>Hydrolysis of terminal non-reducing N-acetyl-D-hexosamine residues in N-acetyl-beta-D-hexosaminides.</text>
        <dbReference type="EC" id="3.2.1.52"/>
    </reaction>
</comment>
<evidence type="ECO:0000313" key="8">
    <source>
        <dbReference type="EMBL" id="GAA1225204.1"/>
    </source>
</evidence>
<evidence type="ECO:0000256" key="5">
    <source>
        <dbReference type="ARBA" id="ARBA00023295"/>
    </source>
</evidence>
<comment type="similarity">
    <text evidence="2">Belongs to the glycosyl hydrolase 20 family.</text>
</comment>
<dbReference type="InterPro" id="IPR025705">
    <property type="entry name" value="Beta_hexosaminidase_sua/sub"/>
</dbReference>
<dbReference type="Gene3D" id="3.30.379.10">
    <property type="entry name" value="Chitobiase/beta-hexosaminidase domain 2-like"/>
    <property type="match status" value="1"/>
</dbReference>
<reference evidence="9" key="1">
    <citation type="journal article" date="2019" name="Int. J. Syst. Evol. Microbiol.">
        <title>The Global Catalogue of Microorganisms (GCM) 10K type strain sequencing project: providing services to taxonomists for standard genome sequencing and annotation.</title>
        <authorList>
            <consortium name="The Broad Institute Genomics Platform"/>
            <consortium name="The Broad Institute Genome Sequencing Center for Infectious Disease"/>
            <person name="Wu L."/>
            <person name="Ma J."/>
        </authorList>
    </citation>
    <scope>NUCLEOTIDE SEQUENCE [LARGE SCALE GENOMIC DNA]</scope>
    <source>
        <strain evidence="9">JCM 12762</strain>
    </source>
</reference>
<dbReference type="PANTHER" id="PTHR22600:SF57">
    <property type="entry name" value="BETA-N-ACETYLHEXOSAMINIDASE"/>
    <property type="match status" value="1"/>
</dbReference>
<organism evidence="8 9">
    <name type="scientific">Rhodoglobus aureus</name>
    <dbReference type="NCBI Taxonomy" id="191497"/>
    <lineage>
        <taxon>Bacteria</taxon>
        <taxon>Bacillati</taxon>
        <taxon>Actinomycetota</taxon>
        <taxon>Actinomycetes</taxon>
        <taxon>Micrococcales</taxon>
        <taxon>Microbacteriaceae</taxon>
        <taxon>Rhodoglobus</taxon>
    </lineage>
</organism>
<feature type="domain" description="Beta-hexosaminidase bacterial type N-terminal" evidence="7">
    <location>
        <begin position="4"/>
        <end position="132"/>
    </location>
</feature>
<dbReference type="SUPFAM" id="SSF51445">
    <property type="entry name" value="(Trans)glycosidases"/>
    <property type="match status" value="1"/>
</dbReference>
<dbReference type="Gene3D" id="3.20.20.80">
    <property type="entry name" value="Glycosidases"/>
    <property type="match status" value="1"/>
</dbReference>
<dbReference type="InterPro" id="IPR029018">
    <property type="entry name" value="Hex-like_dom2"/>
</dbReference>
<dbReference type="InterPro" id="IPR015883">
    <property type="entry name" value="Glyco_hydro_20_cat"/>
</dbReference>
<dbReference type="RefSeq" id="WP_343926334.1">
    <property type="nucleotide sequence ID" value="NZ_BAAAKW010000062.1"/>
</dbReference>
<dbReference type="PIRSF" id="PIRSF001093">
    <property type="entry name" value="B-hxosamndse_ab_euk"/>
    <property type="match status" value="1"/>
</dbReference>
<dbReference type="PANTHER" id="PTHR22600">
    <property type="entry name" value="BETA-HEXOSAMINIDASE"/>
    <property type="match status" value="1"/>
</dbReference>
<evidence type="ECO:0000259" key="6">
    <source>
        <dbReference type="Pfam" id="PF00728"/>
    </source>
</evidence>
<dbReference type="EMBL" id="BAAAKW010000062">
    <property type="protein sequence ID" value="GAA1225204.1"/>
    <property type="molecule type" value="Genomic_DNA"/>
</dbReference>
<dbReference type="InterPro" id="IPR017853">
    <property type="entry name" value="GH"/>
</dbReference>
<name>A0ABP4GHL1_9MICO</name>
<protein>
    <recommendedName>
        <fullName evidence="3">beta-N-acetylhexosaminidase</fullName>
        <ecNumber evidence="3">3.2.1.52</ecNumber>
    </recommendedName>
</protein>
<dbReference type="SUPFAM" id="SSF55545">
    <property type="entry name" value="beta-N-acetylhexosaminidase-like domain"/>
    <property type="match status" value="1"/>
</dbReference>
<dbReference type="InterPro" id="IPR015882">
    <property type="entry name" value="HEX_bac_N"/>
</dbReference>
<keyword evidence="9" id="KW-1185">Reference proteome</keyword>
<evidence type="ECO:0000313" key="9">
    <source>
        <dbReference type="Proteomes" id="UP001500943"/>
    </source>
</evidence>
<dbReference type="EC" id="3.2.1.52" evidence="3"/>
<evidence type="ECO:0000259" key="7">
    <source>
        <dbReference type="Pfam" id="PF02838"/>
    </source>
</evidence>
<keyword evidence="5" id="KW-0326">Glycosidase</keyword>
<dbReference type="Pfam" id="PF02838">
    <property type="entry name" value="Glyco_hydro_20b"/>
    <property type="match status" value="1"/>
</dbReference>
<evidence type="ECO:0000256" key="2">
    <source>
        <dbReference type="ARBA" id="ARBA00006285"/>
    </source>
</evidence>
<gene>
    <name evidence="8" type="ORF">GCM10009655_24990</name>
</gene>
<evidence type="ECO:0000256" key="4">
    <source>
        <dbReference type="ARBA" id="ARBA00022801"/>
    </source>
</evidence>
<sequence length="493" mass="54270">MTNPPVMPAPVHLSASSGHFELTAGTRIHAPGDAEAVARYLAELLQPATGFALTIDQEDASGAISLTIGATDLPTPGYRLSVTEARIELRADDVPSLFAGVQTLRQLLPVAIEASTTQDVTWLVAGIEIHDYPRFSYRGAMLDVARHFFDVAAVKRYVDRMALLKLNVLHLHLTDDQGWRLHINSWPNLTALGATTAVGGGHGGFYSKADYTEIVDYAASRYITVVPEVDVPGHTNAALVAYPELNCDDVAREPYAGIEVGFSSLCIDKEVTYQFLDDVFREVSELTPGPYLHLGGDESLATSDEDYLAFIKRATEIATSHGKTLIGWHELGRSGDLPEGTIGQYWSYVTPREDADKRVNSFIQQGGRMIMSPADAIYLDMKYASDEKLGLEWADGPTTLSDAYHWDPAAIVEGITDEHILGIEAPIWTETIDNVRDLEYMAFPRIIAAAEIAWSPRSVHDWNDFTRRLADYAPRLDAAEIAYNRVPEMSQQS</sequence>
<dbReference type="Proteomes" id="UP001500943">
    <property type="component" value="Unassembled WGS sequence"/>
</dbReference>
<feature type="domain" description="Glycoside hydrolase family 20 catalytic" evidence="6">
    <location>
        <begin position="135"/>
        <end position="299"/>
    </location>
</feature>
<accession>A0ABP4GHL1</accession>
<evidence type="ECO:0000256" key="3">
    <source>
        <dbReference type="ARBA" id="ARBA00012663"/>
    </source>
</evidence>
<dbReference type="CDD" id="cd06568">
    <property type="entry name" value="GH20_SpHex_like"/>
    <property type="match status" value="1"/>
</dbReference>
<feature type="domain" description="Glycoside hydrolase family 20 catalytic" evidence="6">
    <location>
        <begin position="309"/>
        <end position="456"/>
    </location>
</feature>
<dbReference type="PRINTS" id="PR00738">
    <property type="entry name" value="GLHYDRLASE20"/>
</dbReference>
<keyword evidence="4" id="KW-0378">Hydrolase</keyword>
<comment type="caution">
    <text evidence="8">The sequence shown here is derived from an EMBL/GenBank/DDBJ whole genome shotgun (WGS) entry which is preliminary data.</text>
</comment>